<keyword evidence="10" id="KW-1185">Reference proteome</keyword>
<dbReference type="PANTHER" id="PTHR42982">
    <property type="entry name" value="SEC-INDEPENDENT PROTEIN TRANSLOCASE PROTEIN TATA"/>
    <property type="match status" value="1"/>
</dbReference>
<keyword evidence="3 8" id="KW-0812">Transmembrane</keyword>
<evidence type="ECO:0000256" key="1">
    <source>
        <dbReference type="ARBA" id="ARBA00004167"/>
    </source>
</evidence>
<accession>A0A1G9X4M6</accession>
<dbReference type="Pfam" id="PF02416">
    <property type="entry name" value="TatA_B_E"/>
    <property type="match status" value="1"/>
</dbReference>
<dbReference type="Gene3D" id="1.20.5.3310">
    <property type="match status" value="1"/>
</dbReference>
<evidence type="ECO:0000256" key="3">
    <source>
        <dbReference type="ARBA" id="ARBA00022692"/>
    </source>
</evidence>
<dbReference type="STRING" id="192904.SAMN04488514_1177"/>
<keyword evidence="2" id="KW-0813">Transport</keyword>
<name>A0A1G9X4M6_9FLAO</name>
<dbReference type="GO" id="GO:0015031">
    <property type="term" value="P:protein transport"/>
    <property type="evidence" value="ECO:0007669"/>
    <property type="project" value="UniProtKB-KW"/>
</dbReference>
<dbReference type="PANTHER" id="PTHR42982:SF1">
    <property type="entry name" value="SEC-INDEPENDENT PROTEIN TRANSLOCASE PROTEIN TATA"/>
    <property type="match status" value="1"/>
</dbReference>
<evidence type="ECO:0000256" key="5">
    <source>
        <dbReference type="ARBA" id="ARBA00022989"/>
    </source>
</evidence>
<dbReference type="AlphaFoldDB" id="A0A1G9X4M6"/>
<evidence type="ECO:0000256" key="2">
    <source>
        <dbReference type="ARBA" id="ARBA00022448"/>
    </source>
</evidence>
<evidence type="ECO:0000256" key="6">
    <source>
        <dbReference type="ARBA" id="ARBA00023010"/>
    </source>
</evidence>
<proteinExistence type="predicted"/>
<evidence type="ECO:0000256" key="7">
    <source>
        <dbReference type="ARBA" id="ARBA00023136"/>
    </source>
</evidence>
<keyword evidence="6" id="KW-0811">Translocation</keyword>
<dbReference type="EMBL" id="FNGV01000017">
    <property type="protein sequence ID" value="SDM91293.1"/>
    <property type="molecule type" value="Genomic_DNA"/>
</dbReference>
<sequence>MYLMHVLFISGAEIFFIMFIVVMVFGADKIPGIAKGLGKGMRQLKDATEDIKQEIQKSADKQGIDTSFVKDIKKDIDDVKDNITSSIGKDFKAGVDQVKKKVDDVSGTIKRG</sequence>
<comment type="subcellular location">
    <subcellularLocation>
        <location evidence="1">Membrane</location>
        <topology evidence="1">Single-pass membrane protein</topology>
    </subcellularLocation>
</comment>
<reference evidence="9 10" key="1">
    <citation type="submission" date="2016-10" db="EMBL/GenBank/DDBJ databases">
        <authorList>
            <person name="de Groot N.N."/>
        </authorList>
    </citation>
    <scope>NUCLEOTIDE SEQUENCE [LARGE SCALE GENOMIC DNA]</scope>
    <source>
        <strain evidence="9 10">DSM 19886</strain>
    </source>
</reference>
<protein>
    <submittedName>
        <fullName evidence="9">Sec-independent protein translocase protein TatA</fullName>
    </submittedName>
</protein>
<evidence type="ECO:0000313" key="10">
    <source>
        <dbReference type="Proteomes" id="UP000199440"/>
    </source>
</evidence>
<organism evidence="9 10">
    <name type="scientific">Kriegella aquimaris</name>
    <dbReference type="NCBI Taxonomy" id="192904"/>
    <lineage>
        <taxon>Bacteria</taxon>
        <taxon>Pseudomonadati</taxon>
        <taxon>Bacteroidota</taxon>
        <taxon>Flavobacteriia</taxon>
        <taxon>Flavobacteriales</taxon>
        <taxon>Flavobacteriaceae</taxon>
        <taxon>Kriegella</taxon>
    </lineage>
</organism>
<gene>
    <name evidence="9" type="ORF">SAMN04488514_1177</name>
</gene>
<evidence type="ECO:0000256" key="8">
    <source>
        <dbReference type="SAM" id="Phobius"/>
    </source>
</evidence>
<dbReference type="GO" id="GO:0016020">
    <property type="term" value="C:membrane"/>
    <property type="evidence" value="ECO:0007669"/>
    <property type="project" value="UniProtKB-ARBA"/>
</dbReference>
<feature type="transmembrane region" description="Helical" evidence="8">
    <location>
        <begin position="6"/>
        <end position="27"/>
    </location>
</feature>
<keyword evidence="5 8" id="KW-1133">Transmembrane helix</keyword>
<keyword evidence="4" id="KW-0653">Protein transport</keyword>
<evidence type="ECO:0000313" key="9">
    <source>
        <dbReference type="EMBL" id="SDM91293.1"/>
    </source>
</evidence>
<dbReference type="InterPro" id="IPR003369">
    <property type="entry name" value="TatA/B/E"/>
</dbReference>
<dbReference type="Proteomes" id="UP000199440">
    <property type="component" value="Unassembled WGS sequence"/>
</dbReference>
<keyword evidence="7 8" id="KW-0472">Membrane</keyword>
<evidence type="ECO:0000256" key="4">
    <source>
        <dbReference type="ARBA" id="ARBA00022927"/>
    </source>
</evidence>